<dbReference type="EMBL" id="AMZH03021986">
    <property type="protein sequence ID" value="RRT37698.1"/>
    <property type="molecule type" value="Genomic_DNA"/>
</dbReference>
<sequence>MLSTSQITYLLTSASFASNAGGEGQAERVGNGSDLPGGTMSLEHRAIPKGGRCQYLDISNGWGSRRARENDTIVLVNLVKSDVDKTMGNIWEVDGKEAIGHGSSRSSNESSVFAVGALCKMFPGTQTSLQNTDRGCVGVARQAVPELCAVREHWKLSLHGREGACRQLFLWALRPGMVRGYFKRVKLPEELMEEIQGRGFHREVGTVAGGASPSYDRWIMDPQ</sequence>
<gene>
    <name evidence="1" type="ORF">B296_00049750</name>
</gene>
<comment type="caution">
    <text evidence="1">The sequence shown here is derived from an EMBL/GenBank/DDBJ whole genome shotgun (WGS) entry which is preliminary data.</text>
</comment>
<reference evidence="1 2" key="1">
    <citation type="journal article" date="2014" name="Agronomy (Basel)">
        <title>A Draft Genome Sequence for Ensete ventricosum, the Drought-Tolerant Tree Against Hunger.</title>
        <authorList>
            <person name="Harrison J."/>
            <person name="Moore K.A."/>
            <person name="Paszkiewicz K."/>
            <person name="Jones T."/>
            <person name="Grant M."/>
            <person name="Ambacheew D."/>
            <person name="Muzemil S."/>
            <person name="Studholme D.J."/>
        </authorList>
    </citation>
    <scope>NUCLEOTIDE SEQUENCE [LARGE SCALE GENOMIC DNA]</scope>
</reference>
<dbReference type="AlphaFoldDB" id="A0A426XDZ4"/>
<accession>A0A426XDZ4</accession>
<evidence type="ECO:0000313" key="2">
    <source>
        <dbReference type="Proteomes" id="UP000287651"/>
    </source>
</evidence>
<evidence type="ECO:0000313" key="1">
    <source>
        <dbReference type="EMBL" id="RRT37698.1"/>
    </source>
</evidence>
<dbReference type="Proteomes" id="UP000287651">
    <property type="component" value="Unassembled WGS sequence"/>
</dbReference>
<organism evidence="1 2">
    <name type="scientific">Ensete ventricosum</name>
    <name type="common">Abyssinian banana</name>
    <name type="synonym">Musa ensete</name>
    <dbReference type="NCBI Taxonomy" id="4639"/>
    <lineage>
        <taxon>Eukaryota</taxon>
        <taxon>Viridiplantae</taxon>
        <taxon>Streptophyta</taxon>
        <taxon>Embryophyta</taxon>
        <taxon>Tracheophyta</taxon>
        <taxon>Spermatophyta</taxon>
        <taxon>Magnoliopsida</taxon>
        <taxon>Liliopsida</taxon>
        <taxon>Zingiberales</taxon>
        <taxon>Musaceae</taxon>
        <taxon>Ensete</taxon>
    </lineage>
</organism>
<proteinExistence type="predicted"/>
<name>A0A426XDZ4_ENSVE</name>
<protein>
    <submittedName>
        <fullName evidence="1">Uncharacterized protein</fullName>
    </submittedName>
</protein>